<protein>
    <submittedName>
        <fullName evidence="2">Uncharacterized protein</fullName>
    </submittedName>
</protein>
<evidence type="ECO:0000256" key="1">
    <source>
        <dbReference type="SAM" id="MobiDB-lite"/>
    </source>
</evidence>
<dbReference type="InterPro" id="IPR049249">
    <property type="entry name" value="DUF6882"/>
</dbReference>
<feature type="compositionally biased region" description="Low complexity" evidence="1">
    <location>
        <begin position="11"/>
        <end position="22"/>
    </location>
</feature>
<dbReference type="Pfam" id="PF21813">
    <property type="entry name" value="DUF6882"/>
    <property type="match status" value="1"/>
</dbReference>
<dbReference type="RefSeq" id="WP_268917383.1">
    <property type="nucleotide sequence ID" value="NZ_JAPTMY010000013.1"/>
</dbReference>
<sequence length="271" mass="28751">MDIVDGRRDGAQAAGADRPGARASGGGSGTTAPQTAAEGSTTPRRSFAQAGIRLDRGRFADVLSACLGPSAAIQDACAQIVLDAPRWFVDFDAGTLSFGEDSYPVQLLGSESLADGTWMWGWNNINGFPASVLKVAEWVRGLGREWGLKELTTDCFPLTEGLSGPGLAAVATVLAPGSLCYYRGPHDGGAVLLAFSGLPKSVFAPVDAVRFARILADCLQVPCDHRILTESFLAWNGTAYRWEGRRVIARFPAEMVIEFDESGRLARIATA</sequence>
<evidence type="ECO:0000313" key="2">
    <source>
        <dbReference type="EMBL" id="MCZ0857883.1"/>
    </source>
</evidence>
<organism evidence="2 3">
    <name type="scientific">Actinomyces israelii</name>
    <dbReference type="NCBI Taxonomy" id="1659"/>
    <lineage>
        <taxon>Bacteria</taxon>
        <taxon>Bacillati</taxon>
        <taxon>Actinomycetota</taxon>
        <taxon>Actinomycetes</taxon>
        <taxon>Actinomycetales</taxon>
        <taxon>Actinomycetaceae</taxon>
        <taxon>Actinomyces</taxon>
    </lineage>
</organism>
<dbReference type="EMBL" id="JAPTMY010000013">
    <property type="protein sequence ID" value="MCZ0857883.1"/>
    <property type="molecule type" value="Genomic_DNA"/>
</dbReference>
<dbReference type="Proteomes" id="UP001072034">
    <property type="component" value="Unassembled WGS sequence"/>
</dbReference>
<evidence type="ECO:0000313" key="3">
    <source>
        <dbReference type="Proteomes" id="UP001072034"/>
    </source>
</evidence>
<name>A0ABT4I9X7_9ACTO</name>
<proteinExistence type="predicted"/>
<feature type="region of interest" description="Disordered" evidence="1">
    <location>
        <begin position="1"/>
        <end position="45"/>
    </location>
</feature>
<comment type="caution">
    <text evidence="2">The sequence shown here is derived from an EMBL/GenBank/DDBJ whole genome shotgun (WGS) entry which is preliminary data.</text>
</comment>
<accession>A0ABT4I9X7</accession>
<reference evidence="2" key="1">
    <citation type="submission" date="2022-10" db="EMBL/GenBank/DDBJ databases">
        <title>Genome sequence of Actinomyces israelii ATCC 10048.</title>
        <authorList>
            <person name="Watt R.M."/>
            <person name="Tong W.M."/>
        </authorList>
    </citation>
    <scope>NUCLEOTIDE SEQUENCE</scope>
    <source>
        <strain evidence="2">ATCC 10048</strain>
    </source>
</reference>
<feature type="compositionally biased region" description="Basic and acidic residues" evidence="1">
    <location>
        <begin position="1"/>
        <end position="10"/>
    </location>
</feature>
<keyword evidence="3" id="KW-1185">Reference proteome</keyword>
<gene>
    <name evidence="2" type="ORF">OHJ16_07475</name>
</gene>